<keyword evidence="7 8" id="KW-0456">Lyase</keyword>
<keyword evidence="11" id="KW-1185">Reference proteome</keyword>
<keyword evidence="6 8" id="KW-0106">Calcium</keyword>
<evidence type="ECO:0000256" key="6">
    <source>
        <dbReference type="ARBA" id="ARBA00022837"/>
    </source>
</evidence>
<dbReference type="UniPathway" id="UPA00545">
    <property type="reaction ID" value="UER00824"/>
</dbReference>
<dbReference type="AlphaFoldDB" id="A0A5J9U621"/>
<dbReference type="Pfam" id="PF00544">
    <property type="entry name" value="Pectate_lyase_4"/>
    <property type="match status" value="1"/>
</dbReference>
<gene>
    <name evidence="10" type="ORF">EJB05_34698</name>
</gene>
<reference evidence="10 11" key="1">
    <citation type="journal article" date="2019" name="Sci. Rep.">
        <title>A high-quality genome of Eragrostis curvula grass provides insights into Poaceae evolution and supports new strategies to enhance forage quality.</title>
        <authorList>
            <person name="Carballo J."/>
            <person name="Santos B.A.C.M."/>
            <person name="Zappacosta D."/>
            <person name="Garbus I."/>
            <person name="Selva J.P."/>
            <person name="Gallo C.A."/>
            <person name="Diaz A."/>
            <person name="Albertini E."/>
            <person name="Caccamo M."/>
            <person name="Echenique V."/>
        </authorList>
    </citation>
    <scope>NUCLEOTIDE SEQUENCE [LARGE SCALE GENOMIC DNA]</scope>
    <source>
        <strain evidence="11">cv. Victoria</strain>
        <tissue evidence="10">Leaf</tissue>
    </source>
</reference>
<feature type="domain" description="Pectate lyase" evidence="9">
    <location>
        <begin position="1"/>
        <end position="82"/>
    </location>
</feature>
<evidence type="ECO:0000256" key="1">
    <source>
        <dbReference type="ARBA" id="ARBA00000695"/>
    </source>
</evidence>
<dbReference type="GO" id="GO:0046872">
    <property type="term" value="F:metal ion binding"/>
    <property type="evidence" value="ECO:0007669"/>
    <property type="project" value="UniProtKB-KW"/>
</dbReference>
<dbReference type="SUPFAM" id="SSF51126">
    <property type="entry name" value="Pectin lyase-like"/>
    <property type="match status" value="1"/>
</dbReference>
<evidence type="ECO:0000256" key="5">
    <source>
        <dbReference type="ARBA" id="ARBA00022729"/>
    </source>
</evidence>
<dbReference type="OrthoDB" id="1637350at2759"/>
<dbReference type="InterPro" id="IPR011050">
    <property type="entry name" value="Pectin_lyase_fold/virulence"/>
</dbReference>
<evidence type="ECO:0000256" key="4">
    <source>
        <dbReference type="ARBA" id="ARBA00022723"/>
    </source>
</evidence>
<dbReference type="GO" id="GO:0030570">
    <property type="term" value="F:pectate lyase activity"/>
    <property type="evidence" value="ECO:0007669"/>
    <property type="project" value="UniProtKB-EC"/>
</dbReference>
<dbReference type="Gramene" id="TVU18591">
    <property type="protein sequence ID" value="TVU18591"/>
    <property type="gene ID" value="EJB05_34698"/>
</dbReference>
<feature type="non-terminal residue" evidence="10">
    <location>
        <position position="1"/>
    </location>
</feature>
<dbReference type="PANTHER" id="PTHR31683:SF187">
    <property type="entry name" value="PECTATE LYASE 18-RELATED"/>
    <property type="match status" value="1"/>
</dbReference>
<dbReference type="EMBL" id="RWGY01000029">
    <property type="protein sequence ID" value="TVU18591.1"/>
    <property type="molecule type" value="Genomic_DNA"/>
</dbReference>
<keyword evidence="4 8" id="KW-0479">Metal-binding</keyword>
<comment type="catalytic activity">
    <reaction evidence="1 8">
        <text>Eliminative cleavage of (1-&gt;4)-alpha-D-galacturonan to give oligosaccharides with 4-deoxy-alpha-D-galact-4-enuronosyl groups at their non-reducing ends.</text>
        <dbReference type="EC" id="4.2.2.2"/>
    </reaction>
</comment>
<organism evidence="10 11">
    <name type="scientific">Eragrostis curvula</name>
    <name type="common">weeping love grass</name>
    <dbReference type="NCBI Taxonomy" id="38414"/>
    <lineage>
        <taxon>Eukaryota</taxon>
        <taxon>Viridiplantae</taxon>
        <taxon>Streptophyta</taxon>
        <taxon>Embryophyta</taxon>
        <taxon>Tracheophyta</taxon>
        <taxon>Spermatophyta</taxon>
        <taxon>Magnoliopsida</taxon>
        <taxon>Liliopsida</taxon>
        <taxon>Poales</taxon>
        <taxon>Poaceae</taxon>
        <taxon>PACMAD clade</taxon>
        <taxon>Chloridoideae</taxon>
        <taxon>Eragrostideae</taxon>
        <taxon>Eragrostidinae</taxon>
        <taxon>Eragrostis</taxon>
    </lineage>
</organism>
<dbReference type="Proteomes" id="UP000324897">
    <property type="component" value="Chromosome 7"/>
</dbReference>
<dbReference type="Gene3D" id="2.160.20.10">
    <property type="entry name" value="Single-stranded right-handed beta-helix, Pectin lyase-like"/>
    <property type="match status" value="1"/>
</dbReference>
<dbReference type="PRINTS" id="PR00807">
    <property type="entry name" value="AMBALLERGEN"/>
</dbReference>
<accession>A0A5J9U621</accession>
<dbReference type="GO" id="GO:0045490">
    <property type="term" value="P:pectin catabolic process"/>
    <property type="evidence" value="ECO:0007669"/>
    <property type="project" value="UniProtKB-UniPathway"/>
</dbReference>
<evidence type="ECO:0000256" key="2">
    <source>
        <dbReference type="ARBA" id="ARBA00005220"/>
    </source>
</evidence>
<protein>
    <recommendedName>
        <fullName evidence="3 8">Pectate lyase</fullName>
        <ecNumber evidence="3 8">4.2.2.2</ecNumber>
    </recommendedName>
</protein>
<evidence type="ECO:0000256" key="7">
    <source>
        <dbReference type="ARBA" id="ARBA00023239"/>
    </source>
</evidence>
<evidence type="ECO:0000256" key="8">
    <source>
        <dbReference type="RuleBase" id="RU361123"/>
    </source>
</evidence>
<keyword evidence="5" id="KW-0732">Signal</keyword>
<evidence type="ECO:0000313" key="11">
    <source>
        <dbReference type="Proteomes" id="UP000324897"/>
    </source>
</evidence>
<comment type="cofactor">
    <cofactor evidence="8">
        <name>Ca(2+)</name>
        <dbReference type="ChEBI" id="CHEBI:29108"/>
    </cofactor>
    <text evidence="8">Binds 1 Ca(2+) ion. Required for its activity.</text>
</comment>
<dbReference type="InterPro" id="IPR002022">
    <property type="entry name" value="Pec_lyase"/>
</dbReference>
<comment type="pathway">
    <text evidence="2 8">Glycan metabolism; pectin degradation; 2-dehydro-3-deoxy-D-gluconate from pectin: step 2/5.</text>
</comment>
<comment type="similarity">
    <text evidence="8">Belongs to the polysaccharide lyase 1 family.</text>
</comment>
<dbReference type="PANTHER" id="PTHR31683">
    <property type="entry name" value="PECTATE LYASE 18-RELATED"/>
    <property type="match status" value="1"/>
</dbReference>
<evidence type="ECO:0000313" key="10">
    <source>
        <dbReference type="EMBL" id="TVU18591.1"/>
    </source>
</evidence>
<proteinExistence type="inferred from homology"/>
<dbReference type="SMART" id="SM00656">
    <property type="entry name" value="Amb_all"/>
    <property type="match status" value="1"/>
</dbReference>
<comment type="caution">
    <text evidence="10">The sequence shown here is derived from an EMBL/GenBank/DDBJ whole genome shotgun (WGS) entry which is preliminary data.</text>
</comment>
<dbReference type="InterPro" id="IPR018082">
    <property type="entry name" value="AmbAllergen"/>
</dbReference>
<evidence type="ECO:0000259" key="9">
    <source>
        <dbReference type="SMART" id="SM00656"/>
    </source>
</evidence>
<dbReference type="EC" id="4.2.2.2" evidence="3 8"/>
<sequence>MNHDKAVLLGHSDDFYQDKNMQVTVAFNRFGPGLVQRMPRCRHGLFHVINNDYIDWQMYAIGGSASPTILSQGNRFFAGKAKEVTNHEHAPESEWSKWSWTSQGDMMLNGAFFRSSGSSRFAIKTPSFAKSVSFVPSMTASAGALSCKNRSRC</sequence>
<name>A0A5J9U621_9POAL</name>
<dbReference type="InterPro" id="IPR012334">
    <property type="entry name" value="Pectin_lyas_fold"/>
</dbReference>
<evidence type="ECO:0000256" key="3">
    <source>
        <dbReference type="ARBA" id="ARBA00012272"/>
    </source>
</evidence>
<dbReference type="InterPro" id="IPR045032">
    <property type="entry name" value="PEL"/>
</dbReference>